<organism evidence="1 2">
    <name type="scientific">Streptomyces himastatinicus ATCC 53653</name>
    <dbReference type="NCBI Taxonomy" id="457427"/>
    <lineage>
        <taxon>Bacteria</taxon>
        <taxon>Bacillati</taxon>
        <taxon>Actinomycetota</taxon>
        <taxon>Actinomycetes</taxon>
        <taxon>Kitasatosporales</taxon>
        <taxon>Streptomycetaceae</taxon>
        <taxon>Streptomyces</taxon>
        <taxon>Streptomyces violaceusniger group</taxon>
    </lineage>
</organism>
<accession>D9W734</accession>
<dbReference type="EMBL" id="GG657754">
    <property type="protein sequence ID" value="EFL26645.1"/>
    <property type="molecule type" value="Genomic_DNA"/>
</dbReference>
<protein>
    <submittedName>
        <fullName evidence="1">Uncharacterized protein</fullName>
    </submittedName>
</protein>
<dbReference type="STRING" id="457427.SSOG_06359"/>
<dbReference type="AlphaFoldDB" id="D9W734"/>
<dbReference type="HOGENOM" id="CLU_2572390_0_0_11"/>
<reference evidence="1 2" key="1">
    <citation type="submission" date="2009-02" db="EMBL/GenBank/DDBJ databases">
        <title>Annotation of Streptomyces hygroscopicus strain ATCC 53653.</title>
        <authorList>
            <consortium name="The Broad Institute Genome Sequencing Platform"/>
            <consortium name="Broad Institute Microbial Sequencing Center"/>
            <person name="Fischbach M."/>
            <person name="Godfrey P."/>
            <person name="Ward D."/>
            <person name="Young S."/>
            <person name="Zeng Q."/>
            <person name="Koehrsen M."/>
            <person name="Alvarado L."/>
            <person name="Berlin A.M."/>
            <person name="Bochicchio J."/>
            <person name="Borenstein D."/>
            <person name="Chapman S.B."/>
            <person name="Chen Z."/>
            <person name="Engels R."/>
            <person name="Freedman E."/>
            <person name="Gellesch M."/>
            <person name="Goldberg J."/>
            <person name="Griggs A."/>
            <person name="Gujja S."/>
            <person name="Heilman E.R."/>
            <person name="Heiman D.I."/>
            <person name="Hepburn T.A."/>
            <person name="Howarth C."/>
            <person name="Jen D."/>
            <person name="Larson L."/>
            <person name="Lewis B."/>
            <person name="Mehta T."/>
            <person name="Park D."/>
            <person name="Pearson M."/>
            <person name="Richards J."/>
            <person name="Roberts A."/>
            <person name="Saif S."/>
            <person name="Shea T.D."/>
            <person name="Shenoy N."/>
            <person name="Sisk P."/>
            <person name="Stolte C."/>
            <person name="Sykes S.N."/>
            <person name="Thomson T."/>
            <person name="Walk T."/>
            <person name="White J."/>
            <person name="Yandava C."/>
            <person name="Straight P."/>
            <person name="Clardy J."/>
            <person name="Hung D."/>
            <person name="Kolter R."/>
            <person name="Mekalanos J."/>
            <person name="Walker S."/>
            <person name="Walsh C.T."/>
            <person name="Wieland-Brown L.C."/>
            <person name="Haas B."/>
            <person name="Nusbaum C."/>
            <person name="Birren B."/>
        </authorList>
    </citation>
    <scope>NUCLEOTIDE SEQUENCE [LARGE SCALE GENOMIC DNA]</scope>
    <source>
        <strain evidence="1 2">ATCC 53653</strain>
    </source>
</reference>
<dbReference type="Proteomes" id="UP000003963">
    <property type="component" value="Unassembled WGS sequence"/>
</dbReference>
<gene>
    <name evidence="1" type="ORF">SSOG_06359</name>
</gene>
<proteinExistence type="predicted"/>
<keyword evidence="2" id="KW-1185">Reference proteome</keyword>
<sequence length="81" mass="8608">MHMAKIQPTGRFALWGRYRDVTSRRGSTIRSPGQQGGSLDASFGGAIRFTGHEGSLDLKFSDLGAAGAATVLAATRRRGEN</sequence>
<name>D9W734_9ACTN</name>
<evidence type="ECO:0000313" key="2">
    <source>
        <dbReference type="Proteomes" id="UP000003963"/>
    </source>
</evidence>
<evidence type="ECO:0000313" key="1">
    <source>
        <dbReference type="EMBL" id="EFL26645.1"/>
    </source>
</evidence>